<keyword evidence="5" id="KW-1185">Reference proteome</keyword>
<dbReference type="PANTHER" id="PTHR43007">
    <property type="entry name" value="2-PHOSPHO-L-LACTATE TRANSFERASE"/>
    <property type="match status" value="1"/>
</dbReference>
<dbReference type="Proteomes" id="UP000005741">
    <property type="component" value="Chromosome"/>
</dbReference>
<dbReference type="SUPFAM" id="SSF142338">
    <property type="entry name" value="CofD-like"/>
    <property type="match status" value="1"/>
</dbReference>
<dbReference type="EC" id="2.7.8.28" evidence="3"/>
<comment type="caution">
    <text evidence="3">Lacks conserved residue(s) required for the propagation of feature annotation.</text>
</comment>
<dbReference type="AlphaFoldDB" id="H1Z459"/>
<evidence type="ECO:0000313" key="4">
    <source>
        <dbReference type="EMBL" id="EHQ35738.1"/>
    </source>
</evidence>
<feature type="binding site" evidence="3">
    <location>
        <position position="60"/>
    </location>
    <ligand>
        <name>7,8-didemethyl-8-hydroxy-5-deazariboflavin</name>
        <dbReference type="ChEBI" id="CHEBI:59904"/>
    </ligand>
</feature>
<proteinExistence type="inferred from homology"/>
<dbReference type="PANTHER" id="PTHR43007:SF1">
    <property type="entry name" value="2-PHOSPHO-L-LACTATE TRANSFERASE"/>
    <property type="match status" value="1"/>
</dbReference>
<comment type="pathway">
    <text evidence="3">Cofactor biosynthesis; coenzyme F420 biosynthesis.</text>
</comment>
<evidence type="ECO:0000256" key="3">
    <source>
        <dbReference type="HAMAP-Rule" id="MF_01257"/>
    </source>
</evidence>
<keyword evidence="2 3" id="KW-0460">Magnesium</keyword>
<comment type="cofactor">
    <cofactor evidence="3">
        <name>Mg(2+)</name>
        <dbReference type="ChEBI" id="CHEBI:18420"/>
    </cofactor>
</comment>
<dbReference type="NCBIfam" id="TIGR01819">
    <property type="entry name" value="F420_cofD"/>
    <property type="match status" value="1"/>
</dbReference>
<comment type="subunit">
    <text evidence="3">Homodimer.</text>
</comment>
<evidence type="ECO:0000313" key="5">
    <source>
        <dbReference type="Proteomes" id="UP000005741"/>
    </source>
</evidence>
<dbReference type="FunCoup" id="H1Z459">
    <property type="interactions" value="85"/>
</dbReference>
<evidence type="ECO:0000256" key="1">
    <source>
        <dbReference type="ARBA" id="ARBA00022679"/>
    </source>
</evidence>
<dbReference type="EMBL" id="CM001436">
    <property type="protein sequence ID" value="EHQ35738.1"/>
    <property type="molecule type" value="Genomic_DNA"/>
</dbReference>
<evidence type="ECO:0000256" key="2">
    <source>
        <dbReference type="ARBA" id="ARBA00022842"/>
    </source>
</evidence>
<protein>
    <recommendedName>
        <fullName evidence="3">2-phospho-L-lactate transferase</fullName>
        <ecNumber evidence="3">2.7.8.28</ecNumber>
    </recommendedName>
    <alternativeName>
        <fullName evidence="3">EPPG:FO PEP transferase</fullName>
    </alternativeName>
</protein>
<dbReference type="PATRIC" id="fig|937775.9.peg.1843"/>
<organism evidence="4 5">
    <name type="scientific">Methanoplanus limicola DSM 2279</name>
    <dbReference type="NCBI Taxonomy" id="937775"/>
    <lineage>
        <taxon>Archaea</taxon>
        <taxon>Methanobacteriati</taxon>
        <taxon>Methanobacteriota</taxon>
        <taxon>Stenosarchaea group</taxon>
        <taxon>Methanomicrobia</taxon>
        <taxon>Methanomicrobiales</taxon>
        <taxon>Methanomicrobiaceae</taxon>
        <taxon>Methanoplanus</taxon>
    </lineage>
</organism>
<dbReference type="InterPro" id="IPR038136">
    <property type="entry name" value="CofD-like_dom_sf"/>
</dbReference>
<dbReference type="InterPro" id="IPR010115">
    <property type="entry name" value="FbiA/CofD"/>
</dbReference>
<dbReference type="CDD" id="cd07186">
    <property type="entry name" value="CofD_like"/>
    <property type="match status" value="1"/>
</dbReference>
<dbReference type="STRING" id="937775.Metlim_1637"/>
<dbReference type="InterPro" id="IPR002882">
    <property type="entry name" value="CofD"/>
</dbReference>
<dbReference type="HOGENOM" id="CLU_055795_1_0_2"/>
<comment type="catalytic activity">
    <reaction evidence="3">
        <text>(2S)-lactyl-2-diphospho-5'-guanosine + 7,8-didemethyl-8-hydroxy-5-deazariboflavin = oxidized coenzyme F420-0 + GMP + H(+)</text>
        <dbReference type="Rhea" id="RHEA:63444"/>
        <dbReference type="ChEBI" id="CHEBI:15378"/>
        <dbReference type="ChEBI" id="CHEBI:58115"/>
        <dbReference type="ChEBI" id="CHEBI:59435"/>
        <dbReference type="ChEBI" id="CHEBI:59904"/>
        <dbReference type="ChEBI" id="CHEBI:59907"/>
        <dbReference type="EC" id="2.7.8.28"/>
    </reaction>
</comment>
<comment type="similarity">
    <text evidence="3">Belongs to the CofD family.</text>
</comment>
<dbReference type="GO" id="GO:0000287">
    <property type="term" value="F:magnesium ion binding"/>
    <property type="evidence" value="ECO:0007669"/>
    <property type="project" value="InterPro"/>
</dbReference>
<dbReference type="Pfam" id="PF01933">
    <property type="entry name" value="CofD"/>
    <property type="match status" value="1"/>
</dbReference>
<accession>H1Z459</accession>
<sequence length="311" mass="34458">MNKCNDNLSSMKICFLSGGTGTPKLIRGFRNHVDDENISVIVNTAEDMWIYGSHLSPDIDTVMYLFAGILNTDLWWGIKGDTTVTNDYLKDLGEDIYLTLGDRDRAVNIARGRMLNEGYSLTKSTEILSKKLGVKAKVLPMTDSEVTTYIKSEEGLIHFQEFWVRHKGKVKIEEVVRDYSGASATTEALDSIKNADAVILGPSNPVTSISPILECAGIREALVNKFVIAVSPFIGDAPISGPAKELMEAWGLAPDSAATSALYKEFTDVFVQDIRDEIPVEKSRRFDTLMLNEEISRELAGSLIEIIREKK</sequence>
<keyword evidence="1 3" id="KW-0808">Transferase</keyword>
<dbReference type="UniPathway" id="UPA00071"/>
<gene>
    <name evidence="3" type="primary">cofD</name>
    <name evidence="4" type="ORF">Metlim_1637</name>
</gene>
<dbReference type="GO" id="GO:0052645">
    <property type="term" value="P:F420-0 metabolic process"/>
    <property type="evidence" value="ECO:0007669"/>
    <property type="project" value="UniProtKB-UniRule"/>
</dbReference>
<dbReference type="InParanoid" id="H1Z459"/>
<name>H1Z459_9EURY</name>
<reference evidence="4 5" key="1">
    <citation type="submission" date="2011-10" db="EMBL/GenBank/DDBJ databases">
        <title>The Improved High-Quality Draft genome of Methanoplanus limicola DSM 2279.</title>
        <authorList>
            <consortium name="US DOE Joint Genome Institute (JGI-PGF)"/>
            <person name="Lucas S."/>
            <person name="Copeland A."/>
            <person name="Lapidus A."/>
            <person name="Glavina del Rio T."/>
            <person name="Dalin E."/>
            <person name="Tice H."/>
            <person name="Bruce D."/>
            <person name="Goodwin L."/>
            <person name="Pitluck S."/>
            <person name="Peters L."/>
            <person name="Mikhailova N."/>
            <person name="Lu M."/>
            <person name="Kyrpides N."/>
            <person name="Mavromatis K."/>
            <person name="Ivanova N."/>
            <person name="Markowitz V."/>
            <person name="Cheng J.-F."/>
            <person name="Hugenholtz P."/>
            <person name="Woyke T."/>
            <person name="Wu D."/>
            <person name="Wirth R."/>
            <person name="Brambilla E.-M."/>
            <person name="Klenk H.-P."/>
            <person name="Eisen J.A."/>
        </authorList>
    </citation>
    <scope>NUCLEOTIDE SEQUENCE [LARGE SCALE GENOMIC DNA]</scope>
    <source>
        <strain evidence="4 5">DSM 2279</strain>
    </source>
</reference>
<dbReference type="Gene3D" id="1.10.8.240">
    <property type="entry name" value="CofD-like domain"/>
    <property type="match status" value="1"/>
</dbReference>
<dbReference type="Gene3D" id="3.40.50.10680">
    <property type="entry name" value="CofD-like domains"/>
    <property type="match status" value="1"/>
</dbReference>
<comment type="function">
    <text evidence="3">Catalyzes the transfer of the 2-phospholactate moiety from (2S)-lactyl-2-diphospho-5'-guanosine to 7,8-didemethyl-8-hydroxy-5-deazariboflavin (FO) with the formation of oxidized coenzyme F420-0 and GMP.</text>
</comment>
<dbReference type="GO" id="GO:0043743">
    <property type="term" value="F:LPPG:FO 2-phospho-L-lactate transferase activity"/>
    <property type="evidence" value="ECO:0007669"/>
    <property type="project" value="UniProtKB-EC"/>
</dbReference>
<dbReference type="HAMAP" id="MF_01257">
    <property type="entry name" value="CofD"/>
    <property type="match status" value="1"/>
</dbReference>